<dbReference type="Pfam" id="PF06821">
    <property type="entry name" value="Ser_hydrolase"/>
    <property type="match status" value="1"/>
</dbReference>
<dbReference type="EMBL" id="NKTX01000016">
    <property type="protein sequence ID" value="PYD81996.1"/>
    <property type="molecule type" value="Genomic_DNA"/>
</dbReference>
<organism evidence="1 2">
    <name type="scientific">Komagataeibacter oboediens</name>
    <dbReference type="NCBI Taxonomy" id="65958"/>
    <lineage>
        <taxon>Bacteria</taxon>
        <taxon>Pseudomonadati</taxon>
        <taxon>Pseudomonadota</taxon>
        <taxon>Alphaproteobacteria</taxon>
        <taxon>Acetobacterales</taxon>
        <taxon>Acetobacteraceae</taxon>
        <taxon>Komagataeibacter</taxon>
    </lineage>
</organism>
<keyword evidence="1" id="KW-0378">Hydrolase</keyword>
<dbReference type="InterPro" id="IPR029058">
    <property type="entry name" value="AB_hydrolase_fold"/>
</dbReference>
<dbReference type="Gene3D" id="3.40.50.1820">
    <property type="entry name" value="alpha/beta hydrolase"/>
    <property type="match status" value="1"/>
</dbReference>
<protein>
    <submittedName>
        <fullName evidence="1">Hydrolase</fullName>
    </submittedName>
</protein>
<dbReference type="GO" id="GO:0016787">
    <property type="term" value="F:hydrolase activity"/>
    <property type="evidence" value="ECO:0007669"/>
    <property type="project" value="UniProtKB-KW"/>
</dbReference>
<dbReference type="Proteomes" id="UP000247417">
    <property type="component" value="Unassembled WGS sequence"/>
</dbReference>
<gene>
    <name evidence="1" type="ORF">CFR80_08905</name>
</gene>
<dbReference type="InterPro" id="IPR010662">
    <property type="entry name" value="RBBP9/YdeN"/>
</dbReference>
<evidence type="ECO:0000313" key="2">
    <source>
        <dbReference type="Proteomes" id="UP000247417"/>
    </source>
</evidence>
<name>A0A318QR02_9PROT</name>
<sequence>MNGWPMATLVFPYIGSKTMSLHMHPEQMPSAIMPVVPPDMPPVPDGRIPAGTTVIQALSGFDVVIVPGLDGSGPQHWQSQWELFFRMHGVTVRRVQQDNWTHPHYPDWVQGLQHAVQTCHRPVILVAHSLGAILGVRMAIEQGAAGIVGAFLVAPADIDHHHGPEATRVAGFAPLPATPLPFPAVLMASQDDEWLRMPRARDLAARWGATLIDAGAVGHIGNHARVGLWPDGMTALENLVRLIRQRALHSGTGTPRLS</sequence>
<comment type="caution">
    <text evidence="1">The sequence shown here is derived from an EMBL/GenBank/DDBJ whole genome shotgun (WGS) entry which is preliminary data.</text>
</comment>
<dbReference type="SUPFAM" id="SSF53474">
    <property type="entry name" value="alpha/beta-Hydrolases"/>
    <property type="match status" value="1"/>
</dbReference>
<reference evidence="1 2" key="1">
    <citation type="submission" date="2017-07" db="EMBL/GenBank/DDBJ databases">
        <title>A draft genome sequence of Komagataeibacter oboediens LMG 18849.</title>
        <authorList>
            <person name="Skraban J."/>
            <person name="Cleenwerck I."/>
            <person name="Vandamme P."/>
            <person name="Trcek J."/>
        </authorList>
    </citation>
    <scope>NUCLEOTIDE SEQUENCE [LARGE SCALE GENOMIC DNA]</scope>
    <source>
        <strain evidence="1 2">LMG 18849</strain>
    </source>
</reference>
<accession>A0A318QR02</accession>
<dbReference type="AlphaFoldDB" id="A0A318QR02"/>
<evidence type="ECO:0000313" key="1">
    <source>
        <dbReference type="EMBL" id="PYD81996.1"/>
    </source>
</evidence>
<proteinExistence type="predicted"/>